<evidence type="ECO:0000313" key="3">
    <source>
        <dbReference type="Proteomes" id="UP000266673"/>
    </source>
</evidence>
<dbReference type="Gene3D" id="1.10.510.10">
    <property type="entry name" value="Transferase(Phosphotransferase) domain 1"/>
    <property type="match status" value="1"/>
</dbReference>
<keyword evidence="2" id="KW-0418">Kinase</keyword>
<dbReference type="InterPro" id="IPR000719">
    <property type="entry name" value="Prot_kinase_dom"/>
</dbReference>
<feature type="non-terminal residue" evidence="2">
    <location>
        <position position="156"/>
    </location>
</feature>
<dbReference type="OrthoDB" id="2213591at2759"/>
<keyword evidence="3" id="KW-1185">Reference proteome</keyword>
<dbReference type="GO" id="GO:0004672">
    <property type="term" value="F:protein kinase activity"/>
    <property type="evidence" value="ECO:0007669"/>
    <property type="project" value="InterPro"/>
</dbReference>
<evidence type="ECO:0000259" key="1">
    <source>
        <dbReference type="PROSITE" id="PS50011"/>
    </source>
</evidence>
<comment type="caution">
    <text evidence="2">The sequence shown here is derived from an EMBL/GenBank/DDBJ whole genome shotgun (WGS) entry which is preliminary data.</text>
</comment>
<organism evidence="2 3">
    <name type="scientific">Gigaspora rosea</name>
    <dbReference type="NCBI Taxonomy" id="44941"/>
    <lineage>
        <taxon>Eukaryota</taxon>
        <taxon>Fungi</taxon>
        <taxon>Fungi incertae sedis</taxon>
        <taxon>Mucoromycota</taxon>
        <taxon>Glomeromycotina</taxon>
        <taxon>Glomeromycetes</taxon>
        <taxon>Diversisporales</taxon>
        <taxon>Gigasporaceae</taxon>
        <taxon>Gigaspora</taxon>
    </lineage>
</organism>
<feature type="non-terminal residue" evidence="2">
    <location>
        <position position="1"/>
    </location>
</feature>
<evidence type="ECO:0000313" key="2">
    <source>
        <dbReference type="EMBL" id="RIB24748.1"/>
    </source>
</evidence>
<dbReference type="GO" id="GO:0005524">
    <property type="term" value="F:ATP binding"/>
    <property type="evidence" value="ECO:0007669"/>
    <property type="project" value="InterPro"/>
</dbReference>
<name>A0A397VS25_9GLOM</name>
<proteinExistence type="predicted"/>
<dbReference type="InterPro" id="IPR001245">
    <property type="entry name" value="Ser-Thr/Tyr_kinase_cat_dom"/>
</dbReference>
<dbReference type="InterPro" id="IPR011009">
    <property type="entry name" value="Kinase-like_dom_sf"/>
</dbReference>
<dbReference type="EMBL" id="QKWP01000203">
    <property type="protein sequence ID" value="RIB24748.1"/>
    <property type="molecule type" value="Genomic_DNA"/>
</dbReference>
<keyword evidence="2" id="KW-0808">Transferase</keyword>
<sequence length="156" mass="17761">EKLRILQDIAYGIEKIHNKQIVHQDLHSGNLLVYSNTQRNYVKVAYFGISKPLNSESNMKGIFGVIPYIAPEIFIGEKYTKASDIYSFGMVMWEVTSGKRPFADCEHDSSLILNILEEDRPIIVDGTPQFLRKLMESCWDANPAKRPTATKIVKVL</sequence>
<dbReference type="AlphaFoldDB" id="A0A397VS25"/>
<dbReference type="PROSITE" id="PS50011">
    <property type="entry name" value="PROTEIN_KINASE_DOM"/>
    <property type="match status" value="1"/>
</dbReference>
<feature type="domain" description="Protein kinase" evidence="1">
    <location>
        <begin position="1"/>
        <end position="156"/>
    </location>
</feature>
<dbReference type="SUPFAM" id="SSF56112">
    <property type="entry name" value="Protein kinase-like (PK-like)"/>
    <property type="match status" value="1"/>
</dbReference>
<gene>
    <name evidence="2" type="ORF">C2G38_1904826</name>
</gene>
<dbReference type="PANTHER" id="PTHR23257">
    <property type="entry name" value="SERINE-THREONINE PROTEIN KINASE"/>
    <property type="match status" value="1"/>
</dbReference>
<dbReference type="Proteomes" id="UP000266673">
    <property type="component" value="Unassembled WGS sequence"/>
</dbReference>
<reference evidence="2 3" key="1">
    <citation type="submission" date="2018-06" db="EMBL/GenBank/DDBJ databases">
        <title>Comparative genomics reveals the genomic features of Rhizophagus irregularis, R. cerebriforme, R. diaphanum and Gigaspora rosea, and their symbiotic lifestyle signature.</title>
        <authorList>
            <person name="Morin E."/>
            <person name="San Clemente H."/>
            <person name="Chen E.C.H."/>
            <person name="De La Providencia I."/>
            <person name="Hainaut M."/>
            <person name="Kuo A."/>
            <person name="Kohler A."/>
            <person name="Murat C."/>
            <person name="Tang N."/>
            <person name="Roy S."/>
            <person name="Loubradou J."/>
            <person name="Henrissat B."/>
            <person name="Grigoriev I.V."/>
            <person name="Corradi N."/>
            <person name="Roux C."/>
            <person name="Martin F.M."/>
        </authorList>
    </citation>
    <scope>NUCLEOTIDE SEQUENCE [LARGE SCALE GENOMIC DNA]</scope>
    <source>
        <strain evidence="2 3">DAOM 194757</strain>
    </source>
</reference>
<protein>
    <submittedName>
        <fullName evidence="2">Kinase-like domain-containing protein</fullName>
    </submittedName>
</protein>
<dbReference type="PRINTS" id="PR00109">
    <property type="entry name" value="TYRKINASE"/>
</dbReference>
<dbReference type="Pfam" id="PF07714">
    <property type="entry name" value="PK_Tyr_Ser-Thr"/>
    <property type="match status" value="1"/>
</dbReference>
<dbReference type="InterPro" id="IPR050167">
    <property type="entry name" value="Ser_Thr_protein_kinase"/>
</dbReference>
<accession>A0A397VS25</accession>
<dbReference type="STRING" id="44941.A0A397VS25"/>